<feature type="non-terminal residue" evidence="1">
    <location>
        <position position="1"/>
    </location>
</feature>
<dbReference type="Proteomes" id="UP001362999">
    <property type="component" value="Unassembled WGS sequence"/>
</dbReference>
<evidence type="ECO:0000313" key="2">
    <source>
        <dbReference type="Proteomes" id="UP001362999"/>
    </source>
</evidence>
<organism evidence="1 2">
    <name type="scientific">Favolaschia claudopus</name>
    <dbReference type="NCBI Taxonomy" id="2862362"/>
    <lineage>
        <taxon>Eukaryota</taxon>
        <taxon>Fungi</taxon>
        <taxon>Dikarya</taxon>
        <taxon>Basidiomycota</taxon>
        <taxon>Agaricomycotina</taxon>
        <taxon>Agaricomycetes</taxon>
        <taxon>Agaricomycetidae</taxon>
        <taxon>Agaricales</taxon>
        <taxon>Marasmiineae</taxon>
        <taxon>Mycenaceae</taxon>
        <taxon>Favolaschia</taxon>
    </lineage>
</organism>
<feature type="non-terminal residue" evidence="1">
    <location>
        <position position="72"/>
    </location>
</feature>
<gene>
    <name evidence="1" type="ORF">R3P38DRAFT_2389080</name>
</gene>
<evidence type="ECO:0000313" key="1">
    <source>
        <dbReference type="EMBL" id="KAK6980809.1"/>
    </source>
</evidence>
<protein>
    <submittedName>
        <fullName evidence="1">Uncharacterized protein</fullName>
    </submittedName>
</protein>
<name>A0AAV9ZGA9_9AGAR</name>
<proteinExistence type="predicted"/>
<sequence length="72" mass="8411">RPGRTTTDAVLLLVQRIKDAWRRKHIASALLLDISQLIHNLRRRGLPEQLVNWVVSFLTDRETTLQFDDFVS</sequence>
<reference evidence="1 2" key="1">
    <citation type="journal article" date="2024" name="J Genomics">
        <title>Draft genome sequencing and assembly of Favolaschia claudopus CIRM-BRFM 2984 isolated from oak limbs.</title>
        <authorList>
            <person name="Navarro D."/>
            <person name="Drula E."/>
            <person name="Chaduli D."/>
            <person name="Cazenave R."/>
            <person name="Ahrendt S."/>
            <person name="Wang J."/>
            <person name="Lipzen A."/>
            <person name="Daum C."/>
            <person name="Barry K."/>
            <person name="Grigoriev I.V."/>
            <person name="Favel A."/>
            <person name="Rosso M.N."/>
            <person name="Martin F."/>
        </authorList>
    </citation>
    <scope>NUCLEOTIDE SEQUENCE [LARGE SCALE GENOMIC DNA]</scope>
    <source>
        <strain evidence="1 2">CIRM-BRFM 2984</strain>
    </source>
</reference>
<dbReference type="AlphaFoldDB" id="A0AAV9ZGA9"/>
<comment type="caution">
    <text evidence="1">The sequence shown here is derived from an EMBL/GenBank/DDBJ whole genome shotgun (WGS) entry which is preliminary data.</text>
</comment>
<keyword evidence="2" id="KW-1185">Reference proteome</keyword>
<dbReference type="EMBL" id="JAWWNJ010000156">
    <property type="protein sequence ID" value="KAK6980809.1"/>
    <property type="molecule type" value="Genomic_DNA"/>
</dbReference>
<accession>A0AAV9ZGA9</accession>